<accession>A0A100VLK7</accession>
<evidence type="ECO:0000313" key="1">
    <source>
        <dbReference type="EMBL" id="GAS82092.1"/>
    </source>
</evidence>
<dbReference type="AlphaFoldDB" id="A0A100VLK7"/>
<name>A0A100VLK7_PAEAM</name>
<organism evidence="1 2">
    <name type="scientific">Paenibacillus amylolyticus</name>
    <dbReference type="NCBI Taxonomy" id="1451"/>
    <lineage>
        <taxon>Bacteria</taxon>
        <taxon>Bacillati</taxon>
        <taxon>Bacillota</taxon>
        <taxon>Bacilli</taxon>
        <taxon>Bacillales</taxon>
        <taxon>Paenibacillaceae</taxon>
        <taxon>Paenibacillus</taxon>
    </lineage>
</organism>
<evidence type="ECO:0000313" key="2">
    <source>
        <dbReference type="Proteomes" id="UP000069697"/>
    </source>
</evidence>
<reference evidence="2" key="2">
    <citation type="submission" date="2016-01" db="EMBL/GenBank/DDBJ databases">
        <title>Draft Genome Sequence of Paenibacillus amylolyticus Heshi-A3 that Was Isolated from Fermented Rice Bran with Aging Salted Mackerel, Which Was Named Heshiko as Traditional Fermented Seafood in Japan.</title>
        <authorList>
            <person name="Akuzawa S."/>
            <person name="Nakagawa J."/>
            <person name="Kanekatsu T."/>
            <person name="Kubota E."/>
            <person name="Ohtake R."/>
            <person name="Suzuki T."/>
            <person name="Kanesaki Y."/>
        </authorList>
    </citation>
    <scope>NUCLEOTIDE SEQUENCE [LARGE SCALE GENOMIC DNA]</scope>
    <source>
        <strain evidence="2">Heshi-A3</strain>
    </source>
</reference>
<gene>
    <name evidence="1" type="ORF">PAHA3_2166</name>
</gene>
<proteinExistence type="predicted"/>
<dbReference type="EMBL" id="BCNV01000001">
    <property type="protein sequence ID" value="GAS82092.1"/>
    <property type="molecule type" value="Genomic_DNA"/>
</dbReference>
<reference evidence="1 2" key="1">
    <citation type="journal article" date="2016" name="Genome Announc.">
        <title>Draft Genome Sequence of Paenibacillus amylolyticus Heshi-A3, Isolated from Fermented Rice Bran in a Japanese Fermented Seafood Dish.</title>
        <authorList>
            <person name="Akuzawa S."/>
            <person name="Nagaoka J."/>
            <person name="Kanekatsu M."/>
            <person name="Kubota E."/>
            <person name="Ohtake R."/>
            <person name="Suzuki T."/>
            <person name="Kanesaki Y."/>
        </authorList>
    </citation>
    <scope>NUCLEOTIDE SEQUENCE [LARGE SCALE GENOMIC DNA]</scope>
    <source>
        <strain evidence="1 2">Heshi-A3</strain>
    </source>
</reference>
<sequence>MFSVEDMDYNSRKEEVYVTKQFRNCTIAAAELHTRYKDRKGCLGIHVSLADSDEAEPIRRALIDAHAQW</sequence>
<dbReference type="Proteomes" id="UP000069697">
    <property type="component" value="Unassembled WGS sequence"/>
</dbReference>
<comment type="caution">
    <text evidence="1">The sequence shown here is derived from an EMBL/GenBank/DDBJ whole genome shotgun (WGS) entry which is preliminary data.</text>
</comment>
<dbReference type="RefSeq" id="WP_062834693.1">
    <property type="nucleotide sequence ID" value="NZ_BCNV01000001.1"/>
</dbReference>
<protein>
    <submittedName>
        <fullName evidence="1">Transcriptional regulator</fullName>
    </submittedName>
</protein>